<proteinExistence type="predicted"/>
<feature type="transmembrane region" description="Helical" evidence="1">
    <location>
        <begin position="60"/>
        <end position="77"/>
    </location>
</feature>
<evidence type="ECO:0000256" key="1">
    <source>
        <dbReference type="SAM" id="Phobius"/>
    </source>
</evidence>
<dbReference type="EMBL" id="FQWH01000001">
    <property type="protein sequence ID" value="SHF92676.1"/>
    <property type="molecule type" value="Genomic_DNA"/>
</dbReference>
<evidence type="ECO:0000313" key="3">
    <source>
        <dbReference type="Proteomes" id="UP000184112"/>
    </source>
</evidence>
<protein>
    <submittedName>
        <fullName evidence="2">Uncharacterized protein</fullName>
    </submittedName>
</protein>
<reference evidence="2 3" key="1">
    <citation type="submission" date="2016-11" db="EMBL/GenBank/DDBJ databases">
        <authorList>
            <person name="Jaros S."/>
            <person name="Januszkiewicz K."/>
            <person name="Wedrychowicz H."/>
        </authorList>
    </citation>
    <scope>NUCLEOTIDE SEQUENCE [LARGE SCALE GENOMIC DNA]</scope>
    <source>
        <strain evidence="2 3">DSM 6792</strain>
    </source>
</reference>
<gene>
    <name evidence="2" type="ORF">SAMN05444388_1019</name>
</gene>
<organism evidence="2 3">
    <name type="scientific">Flavobacterium johnsoniae</name>
    <name type="common">Cytophaga johnsonae</name>
    <dbReference type="NCBI Taxonomy" id="986"/>
    <lineage>
        <taxon>Bacteria</taxon>
        <taxon>Pseudomonadati</taxon>
        <taxon>Bacteroidota</taxon>
        <taxon>Flavobacteriia</taxon>
        <taxon>Flavobacteriales</taxon>
        <taxon>Flavobacteriaceae</taxon>
        <taxon>Flavobacterium</taxon>
    </lineage>
</organism>
<evidence type="ECO:0000313" key="2">
    <source>
        <dbReference type="EMBL" id="SHF92676.1"/>
    </source>
</evidence>
<name>A0A1M5FMF2_FLAJO</name>
<accession>A0A1M5FMF2</accession>
<keyword evidence="1" id="KW-1133">Transmembrane helix</keyword>
<feature type="transmembrane region" description="Helical" evidence="1">
    <location>
        <begin position="89"/>
        <end position="107"/>
    </location>
</feature>
<sequence>MKIFKGMQEIKQRRLFTKREYNILENKLHYKTSYIGGESEGVVSFENLSKEKTTHKTTNNIILALSLFILVLAGMSFSYRNDKDSDPEMWIAFTILGIVLLAIYFFMNENSWKIRTHNNGYLFLFKNSPNANVVNEFISKLFIERDKYLKEQYLSLDPNLSYETQVNDLKWLRNVEAISKKEFDGYYSDLKLLYAPKRGIIGFDR</sequence>
<dbReference type="Proteomes" id="UP000184112">
    <property type="component" value="Unassembled WGS sequence"/>
</dbReference>
<keyword evidence="1" id="KW-0472">Membrane</keyword>
<keyword evidence="1" id="KW-0812">Transmembrane</keyword>
<dbReference type="AlphaFoldDB" id="A0A1M5FMF2"/>